<evidence type="ECO:0008006" key="3">
    <source>
        <dbReference type="Google" id="ProtNLM"/>
    </source>
</evidence>
<dbReference type="InterPro" id="IPR011009">
    <property type="entry name" value="Kinase-like_dom_sf"/>
</dbReference>
<sequence length="159" mass="18799">MEFVPYDQFKNIEFIAEGGFSKIYKATWVDGPIKNWRHIKQDNIFRNNSYTVVLKKLHNSKNITQKEKNELSLLIWIIFRKTAVQMAIDKEDFRISFTEESHRLEKSQNDNNEDYPQRSIKKTFSSGLLRSAEKGDHPFLKKPNSDIINVVIYISETHF</sequence>
<proteinExistence type="predicted"/>
<name>A0A2I1HE41_9GLOM</name>
<protein>
    <recommendedName>
        <fullName evidence="3">Protein kinase domain-containing protein</fullName>
    </recommendedName>
</protein>
<dbReference type="EMBL" id="LLXI01002446">
    <property type="protein sequence ID" value="PKY57147.1"/>
    <property type="molecule type" value="Genomic_DNA"/>
</dbReference>
<dbReference type="SUPFAM" id="SSF56112">
    <property type="entry name" value="Protein kinase-like (PK-like)"/>
    <property type="match status" value="1"/>
</dbReference>
<evidence type="ECO:0000313" key="2">
    <source>
        <dbReference type="Proteomes" id="UP000234323"/>
    </source>
</evidence>
<dbReference type="AlphaFoldDB" id="A0A2I1HE41"/>
<accession>A0A2I1HE41</accession>
<organism evidence="1 2">
    <name type="scientific">Rhizophagus irregularis</name>
    <dbReference type="NCBI Taxonomy" id="588596"/>
    <lineage>
        <taxon>Eukaryota</taxon>
        <taxon>Fungi</taxon>
        <taxon>Fungi incertae sedis</taxon>
        <taxon>Mucoromycota</taxon>
        <taxon>Glomeromycotina</taxon>
        <taxon>Glomeromycetes</taxon>
        <taxon>Glomerales</taxon>
        <taxon>Glomeraceae</taxon>
        <taxon>Rhizophagus</taxon>
    </lineage>
</organism>
<gene>
    <name evidence="1" type="ORF">RhiirA4_509173</name>
</gene>
<dbReference type="Gene3D" id="1.10.10.1010">
    <property type="entry name" value="Intein homing endonuclease, domain IV"/>
    <property type="match status" value="1"/>
</dbReference>
<dbReference type="VEuPathDB" id="FungiDB:FUN_000210"/>
<evidence type="ECO:0000313" key="1">
    <source>
        <dbReference type="EMBL" id="PKY57147.1"/>
    </source>
</evidence>
<comment type="caution">
    <text evidence="1">The sequence shown here is derived from an EMBL/GenBank/DDBJ whole genome shotgun (WGS) entry which is preliminary data.</text>
</comment>
<dbReference type="Proteomes" id="UP000234323">
    <property type="component" value="Unassembled WGS sequence"/>
</dbReference>
<reference evidence="1 2" key="1">
    <citation type="submission" date="2015-10" db="EMBL/GenBank/DDBJ databases">
        <title>Genome analyses suggest a sexual origin of heterokaryosis in a supposedly ancient asexual fungus.</title>
        <authorList>
            <person name="Ropars J."/>
            <person name="Sedzielewska K."/>
            <person name="Noel J."/>
            <person name="Charron P."/>
            <person name="Farinelli L."/>
            <person name="Marton T."/>
            <person name="Kruger M."/>
            <person name="Pelin A."/>
            <person name="Brachmann A."/>
            <person name="Corradi N."/>
        </authorList>
    </citation>
    <scope>NUCLEOTIDE SEQUENCE [LARGE SCALE GENOMIC DNA]</scope>
    <source>
        <strain evidence="1 2">A4</strain>
    </source>
</reference>
<keyword evidence="2" id="KW-1185">Reference proteome</keyword>